<dbReference type="InterPro" id="IPR058163">
    <property type="entry name" value="LysR-type_TF_proteobact-type"/>
</dbReference>
<dbReference type="AlphaFoldDB" id="A0A095T8X0"/>
<dbReference type="OrthoDB" id="9786526at2"/>
<dbReference type="PROSITE" id="PS50931">
    <property type="entry name" value="HTH_LYSR"/>
    <property type="match status" value="1"/>
</dbReference>
<dbReference type="InterPro" id="IPR036388">
    <property type="entry name" value="WH-like_DNA-bd_sf"/>
</dbReference>
<dbReference type="FunFam" id="3.40.190.290:FF:000001">
    <property type="entry name" value="Transcriptional regulator, LysR family"/>
    <property type="match status" value="1"/>
</dbReference>
<dbReference type="SUPFAM" id="SSF53850">
    <property type="entry name" value="Periplasmic binding protein-like II"/>
    <property type="match status" value="1"/>
</dbReference>
<gene>
    <name evidence="6" type="ORF">HA49_12130</name>
</gene>
<dbReference type="InterPro" id="IPR005119">
    <property type="entry name" value="LysR_subst-bd"/>
</dbReference>
<reference evidence="6" key="1">
    <citation type="submission" date="2014-12" db="EMBL/GenBank/DDBJ databases">
        <title>The draft genome of the Tatumella morbirosei type strain, LMG23360T isolated from pineapple rot.</title>
        <authorList>
            <person name="Smits T.H."/>
            <person name="Palmer M."/>
            <person name="Venter S.N."/>
            <person name="Duffy B."/>
            <person name="Steenkamp E.T."/>
            <person name="Chan W.Y."/>
            <person name="Coutinho T.A."/>
            <person name="Coetzee M.P."/>
            <person name="De Maayer P."/>
        </authorList>
    </citation>
    <scope>NUCLEOTIDE SEQUENCE [LARGE SCALE GENOMIC DNA]</scope>
    <source>
        <strain evidence="6">LMG 23360</strain>
    </source>
</reference>
<dbReference type="GO" id="GO:0043565">
    <property type="term" value="F:sequence-specific DNA binding"/>
    <property type="evidence" value="ECO:0007669"/>
    <property type="project" value="TreeGrafter"/>
</dbReference>
<dbReference type="EMBL" id="JPKR02000003">
    <property type="protein sequence ID" value="KGD72954.1"/>
    <property type="molecule type" value="Genomic_DNA"/>
</dbReference>
<evidence type="ECO:0000313" key="7">
    <source>
        <dbReference type="Proteomes" id="UP000029577"/>
    </source>
</evidence>
<evidence type="ECO:0000256" key="3">
    <source>
        <dbReference type="ARBA" id="ARBA00023125"/>
    </source>
</evidence>
<keyword evidence="3" id="KW-0238">DNA-binding</keyword>
<dbReference type="Proteomes" id="UP000029577">
    <property type="component" value="Unassembled WGS sequence"/>
</dbReference>
<comment type="caution">
    <text evidence="6">The sequence shown here is derived from an EMBL/GenBank/DDBJ whole genome shotgun (WGS) entry which is preliminary data.</text>
</comment>
<dbReference type="PANTHER" id="PTHR30537">
    <property type="entry name" value="HTH-TYPE TRANSCRIPTIONAL REGULATOR"/>
    <property type="match status" value="1"/>
</dbReference>
<evidence type="ECO:0000256" key="2">
    <source>
        <dbReference type="ARBA" id="ARBA00023015"/>
    </source>
</evidence>
<proteinExistence type="inferred from homology"/>
<evidence type="ECO:0000313" key="6">
    <source>
        <dbReference type="EMBL" id="KGD72954.1"/>
    </source>
</evidence>
<dbReference type="PANTHER" id="PTHR30537:SF21">
    <property type="entry name" value="HTH-TYPE TRANSCRIPTIONAL REGULATOR SINR-RELATED"/>
    <property type="match status" value="1"/>
</dbReference>
<dbReference type="GO" id="GO:0006351">
    <property type="term" value="P:DNA-templated transcription"/>
    <property type="evidence" value="ECO:0007669"/>
    <property type="project" value="TreeGrafter"/>
</dbReference>
<dbReference type="eggNOG" id="COG0583">
    <property type="taxonomic scope" value="Bacteria"/>
</dbReference>
<accession>A0A095T8X0</accession>
<dbReference type="GO" id="GO:0003700">
    <property type="term" value="F:DNA-binding transcription factor activity"/>
    <property type="evidence" value="ECO:0007669"/>
    <property type="project" value="InterPro"/>
</dbReference>
<dbReference type="InterPro" id="IPR000847">
    <property type="entry name" value="LysR_HTH_N"/>
</dbReference>
<evidence type="ECO:0000259" key="5">
    <source>
        <dbReference type="PROSITE" id="PS50931"/>
    </source>
</evidence>
<protein>
    <submittedName>
        <fullName evidence="6">LysR family transcriptional regulator</fullName>
    </submittedName>
</protein>
<evidence type="ECO:0000256" key="4">
    <source>
        <dbReference type="ARBA" id="ARBA00023163"/>
    </source>
</evidence>
<keyword evidence="4" id="KW-0804">Transcription</keyword>
<dbReference type="STRING" id="642227.HA49_12130"/>
<name>A0A095T8X0_9GAMM</name>
<dbReference type="RefSeq" id="WP_038020614.1">
    <property type="nucleotide sequence ID" value="NZ_JPKR02000003.1"/>
</dbReference>
<dbReference type="Gene3D" id="3.40.190.290">
    <property type="match status" value="1"/>
</dbReference>
<dbReference type="Pfam" id="PF00126">
    <property type="entry name" value="HTH_1"/>
    <property type="match status" value="1"/>
</dbReference>
<sequence>MVRLEDIWLFTRVAALGSFSNAAREAGLLPGQVSAAIARLEQRLDTRLFARSTRNLRLTAEGEKYLPFASEMLSVMQAGQQSLKKGTDELQGTLRIALPSDCGRNLLLPWISDFCQQHQGLTLQLSVSDQVSDVFRDPIDVAIRYGVPDNRSYVARVLADRNRRVLAASPEYLKKHGYPQSLDDLLHHQCLVYSLNGHVYDKWQFPHQHQLRQLSLTSRWQCDDADIVRRWAVDGRGIVYKSWLDLSSDVQSGRLEIVLPEITGEAAPLYLICPHRQQLSPAVRLLYRGLSDHLQKIIHQLPAVE</sequence>
<dbReference type="Gene3D" id="1.10.10.10">
    <property type="entry name" value="Winged helix-like DNA-binding domain superfamily/Winged helix DNA-binding domain"/>
    <property type="match status" value="1"/>
</dbReference>
<dbReference type="Pfam" id="PF03466">
    <property type="entry name" value="LysR_substrate"/>
    <property type="match status" value="1"/>
</dbReference>
<keyword evidence="7" id="KW-1185">Reference proteome</keyword>
<organism evidence="6 7">
    <name type="scientific">Tatumella morbirosei</name>
    <dbReference type="NCBI Taxonomy" id="642227"/>
    <lineage>
        <taxon>Bacteria</taxon>
        <taxon>Pseudomonadati</taxon>
        <taxon>Pseudomonadota</taxon>
        <taxon>Gammaproteobacteria</taxon>
        <taxon>Enterobacterales</taxon>
        <taxon>Erwiniaceae</taxon>
        <taxon>Tatumella</taxon>
    </lineage>
</organism>
<dbReference type="CDD" id="cd08422">
    <property type="entry name" value="PBP2_CrgA_like"/>
    <property type="match status" value="1"/>
</dbReference>
<comment type="similarity">
    <text evidence="1">Belongs to the LysR transcriptional regulatory family.</text>
</comment>
<feature type="domain" description="HTH lysR-type" evidence="5">
    <location>
        <begin position="2"/>
        <end position="59"/>
    </location>
</feature>
<dbReference type="FunFam" id="1.10.10.10:FF:000001">
    <property type="entry name" value="LysR family transcriptional regulator"/>
    <property type="match status" value="1"/>
</dbReference>
<keyword evidence="2" id="KW-0805">Transcription regulation</keyword>
<evidence type="ECO:0000256" key="1">
    <source>
        <dbReference type="ARBA" id="ARBA00009437"/>
    </source>
</evidence>
<dbReference type="SUPFAM" id="SSF46785">
    <property type="entry name" value="Winged helix' DNA-binding domain"/>
    <property type="match status" value="1"/>
</dbReference>
<dbReference type="InterPro" id="IPR036390">
    <property type="entry name" value="WH_DNA-bd_sf"/>
</dbReference>